<name>H0E6U7_9ACTN</name>
<dbReference type="AlphaFoldDB" id="H0E6U7"/>
<dbReference type="NCBIfam" id="NF001209">
    <property type="entry name" value="PRK00175.1"/>
    <property type="match status" value="1"/>
</dbReference>
<evidence type="ECO:0000313" key="7">
    <source>
        <dbReference type="Proteomes" id="UP000005143"/>
    </source>
</evidence>
<dbReference type="PANTHER" id="PTHR32268:SF11">
    <property type="entry name" value="HOMOSERINE O-ACETYLTRANSFERASE"/>
    <property type="match status" value="1"/>
</dbReference>
<comment type="caution">
    <text evidence="6">The sequence shown here is derived from an EMBL/GenBank/DDBJ whole genome shotgun (WGS) entry which is preliminary data.</text>
</comment>
<dbReference type="Gene3D" id="1.10.1740.110">
    <property type="match status" value="1"/>
</dbReference>
<dbReference type="OrthoDB" id="9800754at2"/>
<dbReference type="InterPro" id="IPR000073">
    <property type="entry name" value="AB_hydrolase_1"/>
</dbReference>
<organism evidence="6 7">
    <name type="scientific">Patulibacter medicamentivorans</name>
    <dbReference type="NCBI Taxonomy" id="1097667"/>
    <lineage>
        <taxon>Bacteria</taxon>
        <taxon>Bacillati</taxon>
        <taxon>Actinomycetota</taxon>
        <taxon>Thermoleophilia</taxon>
        <taxon>Solirubrobacterales</taxon>
        <taxon>Patulibacteraceae</taxon>
        <taxon>Patulibacter</taxon>
    </lineage>
</organism>
<sequence>MTHQTLESGDRPAGAPAADRGLGRVATQRVVLFPEGDPLRLDNGALLAPVEVAYETYGTLNAAGTNAVVVCHALTGDAHAAGHHGDPERRGWWDVLIGPGRAVDTDRWFVIASNLLGGCRGTTGPSSIDPRRGEPYGLDFPALTIADLVRVQRALVERLGVRRIHALVGGSLGGMQVLEWLLQAPEQIDRALIVAATARLSAQNIALSTAAREAILRDPGFDDGRYVGRGPGPRAGLAAARMLGHVTYVSEQALETKFDRRRRDPDAPPPRDGHDWFAPDFEVEHYLHHQADSFLQRFDALSYLYLTRVMDAFAPFERDDAAERLAALAGAGTEVLVGSFSSDWRFGPEHSDRLAAALEAAGASVRRRAFSSPWGHDSFLLPIDPYLREVAALLEA</sequence>
<evidence type="ECO:0000259" key="5">
    <source>
        <dbReference type="Pfam" id="PF00561"/>
    </source>
</evidence>
<keyword evidence="2" id="KW-0963">Cytoplasm</keyword>
<dbReference type="EC" id="2.3.1.46" evidence="2"/>
<feature type="binding site" evidence="2">
    <location>
        <position position="241"/>
    </location>
    <ligand>
        <name>substrate</name>
    </ligand>
</feature>
<comment type="function">
    <text evidence="2">Transfers a succinyl group from succinyl-CoA to L-homoserine, forming succinyl-L-homoserine.</text>
</comment>
<comment type="similarity">
    <text evidence="2">Belongs to the AB hydrolase superfamily. MetX family.</text>
</comment>
<dbReference type="GO" id="GO:0009086">
    <property type="term" value="P:methionine biosynthetic process"/>
    <property type="evidence" value="ECO:0007669"/>
    <property type="project" value="UniProtKB-UniRule"/>
</dbReference>
<keyword evidence="7" id="KW-1185">Reference proteome</keyword>
<dbReference type="GO" id="GO:0008899">
    <property type="term" value="F:homoserine O-succinyltransferase activity"/>
    <property type="evidence" value="ECO:0007669"/>
    <property type="project" value="UniProtKB-UniRule"/>
</dbReference>
<feature type="site" description="Important for acyl-CoA specificity" evidence="2">
    <location>
        <position position="345"/>
    </location>
</feature>
<dbReference type="EMBL" id="AGUD01000210">
    <property type="protein sequence ID" value="EHN10588.1"/>
    <property type="molecule type" value="Genomic_DNA"/>
</dbReference>
<comment type="caution">
    <text evidence="2">Lacks conserved residue(s) required for the propagation of feature annotation.</text>
</comment>
<keyword evidence="2" id="KW-0028">Amino-acid biosynthesis</keyword>
<feature type="binding site" evidence="2">
    <location>
        <position position="377"/>
    </location>
    <ligand>
        <name>substrate</name>
    </ligand>
</feature>
<comment type="pathway">
    <text evidence="2">Amino-acid biosynthesis; L-methionine biosynthesis via de novo pathway; O-succinyl-L-homoserine from L-homoserine: step 1/1.</text>
</comment>
<dbReference type="InterPro" id="IPR008220">
    <property type="entry name" value="HAT_MetX-like"/>
</dbReference>
<feature type="domain" description="AB hydrolase-1" evidence="5">
    <location>
        <begin position="66"/>
        <end position="380"/>
    </location>
</feature>
<reference evidence="6 7" key="1">
    <citation type="journal article" date="2013" name="Biodegradation">
        <title>Quantitative proteomic analysis of ibuprofen-degrading Patulibacter sp. strain I11.</title>
        <authorList>
            <person name="Almeida B."/>
            <person name="Kjeldal H."/>
            <person name="Lolas I."/>
            <person name="Knudsen A.D."/>
            <person name="Carvalho G."/>
            <person name="Nielsen K.L."/>
            <person name="Barreto Crespo M.T."/>
            <person name="Stensballe A."/>
            <person name="Nielsen J.L."/>
        </authorList>
    </citation>
    <scope>NUCLEOTIDE SEQUENCE [LARGE SCALE GENOMIC DNA]</scope>
    <source>
        <strain evidence="6 7">I11</strain>
    </source>
</reference>
<dbReference type="GO" id="GO:0005737">
    <property type="term" value="C:cytoplasm"/>
    <property type="evidence" value="ECO:0007669"/>
    <property type="project" value="UniProtKB-SubCell"/>
</dbReference>
<dbReference type="Pfam" id="PF00561">
    <property type="entry name" value="Abhydrolase_1"/>
    <property type="match status" value="1"/>
</dbReference>
<proteinExistence type="inferred from homology"/>
<accession>H0E6U7</accession>
<feature type="active site" evidence="2 3">
    <location>
        <position position="343"/>
    </location>
</feature>
<dbReference type="SUPFAM" id="SSF53474">
    <property type="entry name" value="alpha/beta-Hydrolases"/>
    <property type="match status" value="1"/>
</dbReference>
<feature type="region of interest" description="Disordered" evidence="4">
    <location>
        <begin position="1"/>
        <end position="20"/>
    </location>
</feature>
<dbReference type="HAMAP" id="MF_00296">
    <property type="entry name" value="MetX_acyltransf"/>
    <property type="match status" value="1"/>
</dbReference>
<keyword evidence="2" id="KW-0486">Methionine biosynthesis</keyword>
<dbReference type="PATRIC" id="fig|1097667.3.peg.2529"/>
<dbReference type="Gene3D" id="3.40.50.1820">
    <property type="entry name" value="alpha/beta hydrolase"/>
    <property type="match status" value="1"/>
</dbReference>
<comment type="subcellular location">
    <subcellularLocation>
        <location evidence="2">Cytoplasm</location>
    </subcellularLocation>
</comment>
<evidence type="ECO:0000313" key="6">
    <source>
        <dbReference type="EMBL" id="EHN10588.1"/>
    </source>
</evidence>
<keyword evidence="1 2" id="KW-0808">Transferase</keyword>
<evidence type="ECO:0000256" key="4">
    <source>
        <dbReference type="SAM" id="MobiDB-lite"/>
    </source>
</evidence>
<dbReference type="Proteomes" id="UP000005143">
    <property type="component" value="Unassembled WGS sequence"/>
</dbReference>
<dbReference type="NCBIfam" id="TIGR01392">
    <property type="entry name" value="homoserO_Ac_trn"/>
    <property type="match status" value="1"/>
</dbReference>
<gene>
    <name evidence="2" type="primary">metXS</name>
    <name evidence="6" type="ORF">PAI11_25480</name>
</gene>
<dbReference type="PANTHER" id="PTHR32268">
    <property type="entry name" value="HOMOSERINE O-ACETYLTRANSFERASE"/>
    <property type="match status" value="1"/>
</dbReference>
<dbReference type="InterPro" id="IPR029058">
    <property type="entry name" value="AB_hydrolase_fold"/>
</dbReference>
<comment type="subunit">
    <text evidence="2">Homodimer.</text>
</comment>
<feature type="active site" evidence="2 3">
    <location>
        <position position="376"/>
    </location>
</feature>
<evidence type="ECO:0000256" key="2">
    <source>
        <dbReference type="HAMAP-Rule" id="MF_00296"/>
    </source>
</evidence>
<keyword evidence="2 6" id="KW-0012">Acyltransferase</keyword>
<comment type="catalytic activity">
    <reaction evidence="2">
        <text>L-homoserine + succinyl-CoA = O-succinyl-L-homoserine + CoA</text>
        <dbReference type="Rhea" id="RHEA:22008"/>
        <dbReference type="ChEBI" id="CHEBI:57287"/>
        <dbReference type="ChEBI" id="CHEBI:57292"/>
        <dbReference type="ChEBI" id="CHEBI:57476"/>
        <dbReference type="ChEBI" id="CHEBI:57661"/>
        <dbReference type="EC" id="2.3.1.46"/>
    </reaction>
</comment>
<evidence type="ECO:0000256" key="1">
    <source>
        <dbReference type="ARBA" id="ARBA00022679"/>
    </source>
</evidence>
<dbReference type="GO" id="GO:0004414">
    <property type="term" value="F:homoserine O-acetyltransferase activity"/>
    <property type="evidence" value="ECO:0007669"/>
    <property type="project" value="TreeGrafter"/>
</dbReference>
<evidence type="ECO:0000256" key="3">
    <source>
        <dbReference type="PIRSR" id="PIRSR000443-1"/>
    </source>
</evidence>
<dbReference type="RefSeq" id="WP_007575683.1">
    <property type="nucleotide sequence ID" value="NZ_AGUD01000210.1"/>
</dbReference>
<dbReference type="UniPathway" id="UPA00051">
    <property type="reaction ID" value="UER00075"/>
</dbReference>
<dbReference type="PIRSF" id="PIRSF000443">
    <property type="entry name" value="Homoser_Ac_trans"/>
    <property type="match status" value="1"/>
</dbReference>
<dbReference type="GO" id="GO:0009092">
    <property type="term" value="P:homoserine metabolic process"/>
    <property type="evidence" value="ECO:0007669"/>
    <property type="project" value="TreeGrafter"/>
</dbReference>
<feature type="active site" description="Nucleophile" evidence="2 3">
    <location>
        <position position="171"/>
    </location>
</feature>
<protein>
    <recommendedName>
        <fullName evidence="2">Homoserine O-succinyltransferase</fullName>
        <shortName evidence="2">HST</shortName>
        <ecNumber evidence="2">2.3.1.46</ecNumber>
    </recommendedName>
    <alternativeName>
        <fullName evidence="2">Homoserine transsuccinylase</fullName>
        <shortName evidence="2">HTS</shortName>
    </alternativeName>
</protein>